<keyword evidence="3" id="KW-1185">Reference proteome</keyword>
<dbReference type="CTD" id="189567"/>
<dbReference type="GO" id="GO:0007186">
    <property type="term" value="P:G protein-coupled receptor signaling pathway"/>
    <property type="evidence" value="ECO:0000318"/>
    <property type="project" value="GO_Central"/>
</dbReference>
<feature type="transmembrane region" description="Helical" evidence="1">
    <location>
        <begin position="216"/>
        <end position="237"/>
    </location>
</feature>
<dbReference type="GO" id="GO:1990075">
    <property type="term" value="C:periciliary membrane compartment"/>
    <property type="evidence" value="ECO:0000318"/>
    <property type="project" value="GO_Central"/>
</dbReference>
<feature type="transmembrane region" description="Helical" evidence="1">
    <location>
        <begin position="45"/>
        <end position="68"/>
    </location>
</feature>
<evidence type="ECO:0000313" key="2">
    <source>
        <dbReference type="EMBL" id="CAA21006.1"/>
    </source>
</evidence>
<protein>
    <submittedName>
        <fullName evidence="2">Serpentine Receptor, class BC (Class B-like)</fullName>
    </submittedName>
</protein>
<feature type="transmembrane region" description="Helical" evidence="1">
    <location>
        <begin position="178"/>
        <end position="196"/>
    </location>
</feature>
<evidence type="ECO:0000313" key="3">
    <source>
        <dbReference type="Proteomes" id="UP000001940"/>
    </source>
</evidence>
<gene>
    <name evidence="2 4" type="primary">srbc-65</name>
    <name evidence="2" type="ORF">CELE_Y32B12B.3</name>
    <name evidence="4" type="ORF">Y32B12B.3</name>
</gene>
<dbReference type="STRING" id="6239.Y32B12B.3.1"/>
<dbReference type="GO" id="GO:0004930">
    <property type="term" value="F:G protein-coupled receptor activity"/>
    <property type="evidence" value="ECO:0000318"/>
    <property type="project" value="GO_Central"/>
</dbReference>
<feature type="transmembrane region" description="Helical" evidence="1">
    <location>
        <begin position="80"/>
        <end position="102"/>
    </location>
</feature>
<evidence type="ECO:0000256" key="1">
    <source>
        <dbReference type="SAM" id="Phobius"/>
    </source>
</evidence>
<dbReference type="WormBase" id="Y32B12B.3">
    <property type="protein sequence ID" value="CE19064"/>
    <property type="gene ID" value="WBGene00012523"/>
    <property type="gene designation" value="srbc-65"/>
</dbReference>
<proteinExistence type="predicted"/>
<dbReference type="UCSC" id="Y32B12B.3">
    <property type="organism name" value="c. elegans"/>
</dbReference>
<name>Q9XX34_CAEEL</name>
<feature type="transmembrane region" description="Helical" evidence="1">
    <location>
        <begin position="123"/>
        <end position="142"/>
    </location>
</feature>
<dbReference type="Proteomes" id="UP000001940">
    <property type="component" value="Chromosome V"/>
</dbReference>
<dbReference type="GO" id="GO:0097730">
    <property type="term" value="C:non-motile cilium"/>
    <property type="evidence" value="ECO:0000318"/>
    <property type="project" value="GO_Central"/>
</dbReference>
<accession>Q9XX34</accession>
<evidence type="ECO:0000313" key="4">
    <source>
        <dbReference type="WormBase" id="Y32B12B.3"/>
    </source>
</evidence>
<keyword evidence="2" id="KW-0675">Receptor</keyword>
<dbReference type="Bgee" id="WBGene00012523">
    <property type="expression patterns" value="Expressed in adult organism"/>
</dbReference>
<dbReference type="SMR" id="Q9XX34"/>
<keyword evidence="1" id="KW-0812">Transmembrane</keyword>
<sequence length="283" mass="33431">MFLIKTLIFIISGILCQTASYLNLSILIAIFYTKKVPAKPDLVLFYSRLIIDTAYPFCASFNKFYYFLHLFTEKLVIRNATFFMLWPIIPLGIVRSILMLSINIDRLGALYFPIFYFKYHRKFPISIIVILTLTYILVDQYVTFEYCNYIISVPLDCFDFQCAVNQCVFEHWFYRDQVMYFSNGFLSILLCFRLYIWNTFKKAASSHALSRATRIAVLDSIVILCFHIIPLLVFRYFPTVNYYNFGPWTAVFKHSGFTVEAIILRKLLFREKKVICIRIAPHF</sequence>
<dbReference type="InParanoid" id="Q9XX34"/>
<dbReference type="FunCoup" id="Q9XX34">
    <property type="interactions" value="21"/>
</dbReference>
<dbReference type="Pfam" id="PF10316">
    <property type="entry name" value="7TM_GPCR_Srbc"/>
    <property type="match status" value="1"/>
</dbReference>
<dbReference type="AlphaFoldDB" id="Q9XX34"/>
<dbReference type="InterPro" id="IPR019420">
    <property type="entry name" value="7TM_GPCR_serpentine_rcpt_Srbc"/>
</dbReference>
<dbReference type="PANTHER" id="PTHR46418">
    <property type="entry name" value="SRBC-64-RELATED-RELATED"/>
    <property type="match status" value="1"/>
</dbReference>
<keyword evidence="1" id="KW-0472">Membrane</keyword>
<keyword evidence="1" id="KW-1133">Transmembrane helix</keyword>
<dbReference type="OrthoDB" id="5907691at2759"/>
<feature type="transmembrane region" description="Helical" evidence="1">
    <location>
        <begin position="6"/>
        <end position="33"/>
    </location>
</feature>
<dbReference type="KEGG" id="cel:CELE_Y32B12B.3"/>
<dbReference type="PIR" id="T26586">
    <property type="entry name" value="T26586"/>
</dbReference>
<dbReference type="GeneID" id="189567"/>
<dbReference type="AGR" id="WB:WBGene00012523"/>
<dbReference type="RefSeq" id="NP_507189.1">
    <property type="nucleotide sequence ID" value="NM_074788.1"/>
</dbReference>
<dbReference type="PANTHER" id="PTHR46418:SF1">
    <property type="entry name" value="G-PROTEIN COUPLED RECEPTORS FAMILY 1 PROFILE DOMAIN-CONTAINING PROTEIN-RELATED"/>
    <property type="match status" value="1"/>
</dbReference>
<dbReference type="HOGENOM" id="CLU_059075_0_1_1"/>
<organism evidence="2 3">
    <name type="scientific">Caenorhabditis elegans</name>
    <dbReference type="NCBI Taxonomy" id="6239"/>
    <lineage>
        <taxon>Eukaryota</taxon>
        <taxon>Metazoa</taxon>
        <taxon>Ecdysozoa</taxon>
        <taxon>Nematoda</taxon>
        <taxon>Chromadorea</taxon>
        <taxon>Rhabditida</taxon>
        <taxon>Rhabditina</taxon>
        <taxon>Rhabditomorpha</taxon>
        <taxon>Rhabditoidea</taxon>
        <taxon>Rhabditidae</taxon>
        <taxon>Peloderinae</taxon>
        <taxon>Caenorhabditis</taxon>
    </lineage>
</organism>
<reference evidence="2 3" key="1">
    <citation type="journal article" date="1998" name="Science">
        <title>Genome sequence of the nematode C. elegans: a platform for investigating biology.</title>
        <authorList>
            <consortium name="The C. elegans sequencing consortium"/>
            <person name="Sulson J.E."/>
            <person name="Waterston R."/>
        </authorList>
    </citation>
    <scope>NUCLEOTIDE SEQUENCE [LARGE SCALE GENOMIC DNA]</scope>
    <source>
        <strain evidence="2 3">Bristol N2</strain>
    </source>
</reference>
<dbReference type="PaxDb" id="6239-Y32B12B.3"/>
<dbReference type="EMBL" id="BX284605">
    <property type="protein sequence ID" value="CAA21006.1"/>
    <property type="molecule type" value="Genomic_DNA"/>
</dbReference>
<dbReference type="PhylomeDB" id="Q9XX34"/>